<dbReference type="EMBL" id="BTSX01000001">
    <property type="protein sequence ID" value="GMS82097.1"/>
    <property type="molecule type" value="Genomic_DNA"/>
</dbReference>
<proteinExistence type="predicted"/>
<protein>
    <submittedName>
        <fullName evidence="2">Uncharacterized protein</fullName>
    </submittedName>
</protein>
<dbReference type="Proteomes" id="UP001432027">
    <property type="component" value="Unassembled WGS sequence"/>
</dbReference>
<accession>A0AAV5SHI6</accession>
<feature type="chain" id="PRO_5043585363" evidence="1">
    <location>
        <begin position="25"/>
        <end position="131"/>
    </location>
</feature>
<reference evidence="2" key="1">
    <citation type="submission" date="2023-10" db="EMBL/GenBank/DDBJ databases">
        <title>Genome assembly of Pristionchus species.</title>
        <authorList>
            <person name="Yoshida K."/>
            <person name="Sommer R.J."/>
        </authorList>
    </citation>
    <scope>NUCLEOTIDE SEQUENCE</scope>
    <source>
        <strain evidence="2">RS0144</strain>
    </source>
</reference>
<feature type="signal peptide" evidence="1">
    <location>
        <begin position="1"/>
        <end position="24"/>
    </location>
</feature>
<name>A0AAV5SHI6_9BILA</name>
<gene>
    <name evidence="2" type="ORF">PENTCL1PPCAC_4272</name>
</gene>
<evidence type="ECO:0000313" key="3">
    <source>
        <dbReference type="Proteomes" id="UP001432027"/>
    </source>
</evidence>
<feature type="non-terminal residue" evidence="2">
    <location>
        <position position="1"/>
    </location>
</feature>
<evidence type="ECO:0000256" key="1">
    <source>
        <dbReference type="SAM" id="SignalP"/>
    </source>
</evidence>
<comment type="caution">
    <text evidence="2">The sequence shown here is derived from an EMBL/GenBank/DDBJ whole genome shotgun (WGS) entry which is preliminary data.</text>
</comment>
<keyword evidence="1" id="KW-0732">Signal</keyword>
<dbReference type="AlphaFoldDB" id="A0AAV5SHI6"/>
<evidence type="ECO:0000313" key="2">
    <source>
        <dbReference type="EMBL" id="GMS82097.1"/>
    </source>
</evidence>
<organism evidence="2 3">
    <name type="scientific">Pristionchus entomophagus</name>
    <dbReference type="NCBI Taxonomy" id="358040"/>
    <lineage>
        <taxon>Eukaryota</taxon>
        <taxon>Metazoa</taxon>
        <taxon>Ecdysozoa</taxon>
        <taxon>Nematoda</taxon>
        <taxon>Chromadorea</taxon>
        <taxon>Rhabditida</taxon>
        <taxon>Rhabditina</taxon>
        <taxon>Diplogasteromorpha</taxon>
        <taxon>Diplogasteroidea</taxon>
        <taxon>Neodiplogasteridae</taxon>
        <taxon>Pristionchus</taxon>
    </lineage>
</organism>
<keyword evidence="3" id="KW-1185">Reference proteome</keyword>
<sequence length="131" mass="14674">QIILPEAMQTSLVVLVSVLALGAAQMTFSDGWEKRQSSRPYAHHYAHQKVARSGANTFNEAAESDVKHVKDESELHAPMTPITNCMEEYMAGMREMHAAMMELHKRFQTCEATMANPLLPNTHEKTSAARF</sequence>